<dbReference type="GO" id="GO:0046052">
    <property type="term" value="P:UTP catabolic process"/>
    <property type="evidence" value="ECO:0007669"/>
    <property type="project" value="TreeGrafter"/>
</dbReference>
<dbReference type="STRING" id="522772.Dacet_2213"/>
<dbReference type="EMBL" id="CP001968">
    <property type="protein sequence ID" value="ADD68975.1"/>
    <property type="molecule type" value="Genomic_DNA"/>
</dbReference>
<dbReference type="Pfam" id="PF03819">
    <property type="entry name" value="MazG"/>
    <property type="match status" value="2"/>
</dbReference>
<reference evidence="6 7" key="1">
    <citation type="journal article" date="2010" name="Stand. Genomic Sci.">
        <title>Complete genome sequence of Denitrovibrio acetiphilus type strain (N2460).</title>
        <authorList>
            <person name="Kiss H."/>
            <person name="Lang E."/>
            <person name="Lapidus A."/>
            <person name="Copeland A."/>
            <person name="Nolan M."/>
            <person name="Glavina Del Rio T."/>
            <person name="Chen F."/>
            <person name="Lucas S."/>
            <person name="Tice H."/>
            <person name="Cheng J.F."/>
            <person name="Han C."/>
            <person name="Goodwin L."/>
            <person name="Pitluck S."/>
            <person name="Liolios K."/>
            <person name="Pati A."/>
            <person name="Ivanova N."/>
            <person name="Mavromatis K."/>
            <person name="Chen A."/>
            <person name="Palaniappan K."/>
            <person name="Land M."/>
            <person name="Hauser L."/>
            <person name="Chang Y.J."/>
            <person name="Jeffries C.D."/>
            <person name="Detter J.C."/>
            <person name="Brettin T."/>
            <person name="Spring S."/>
            <person name="Rohde M."/>
            <person name="Goker M."/>
            <person name="Woyke T."/>
            <person name="Bristow J."/>
            <person name="Eisen J.A."/>
            <person name="Markowitz V."/>
            <person name="Hugenholtz P."/>
            <person name="Kyrpides N.C."/>
            <person name="Klenk H.P."/>
        </authorList>
    </citation>
    <scope>NUCLEOTIDE SEQUENCE [LARGE SCALE GENOMIC DNA]</scope>
    <source>
        <strain evidence="7">DSM 12809 / NBRC 114555 / N2460</strain>
    </source>
</reference>
<dbReference type="NCBIfam" id="NF007113">
    <property type="entry name" value="PRK09562.1"/>
    <property type="match status" value="1"/>
</dbReference>
<dbReference type="FunFam" id="1.10.287.1080:FF:000003">
    <property type="entry name" value="Nucleoside triphosphate pyrophosphohydrolase"/>
    <property type="match status" value="1"/>
</dbReference>
<evidence type="ECO:0000256" key="3">
    <source>
        <dbReference type="ARBA" id="ARBA00066372"/>
    </source>
</evidence>
<dbReference type="Gene3D" id="1.10.287.1080">
    <property type="entry name" value="MazG-like"/>
    <property type="match status" value="2"/>
</dbReference>
<comment type="similarity">
    <text evidence="2">Belongs to the nucleoside triphosphate pyrophosphohydrolase family.</text>
</comment>
<evidence type="ECO:0000313" key="6">
    <source>
        <dbReference type="EMBL" id="ADD68975.1"/>
    </source>
</evidence>
<evidence type="ECO:0000256" key="1">
    <source>
        <dbReference type="ARBA" id="ARBA00052141"/>
    </source>
</evidence>
<dbReference type="InterPro" id="IPR011551">
    <property type="entry name" value="NTP_PyrPHydrolase_MazG"/>
</dbReference>
<dbReference type="GO" id="GO:0006203">
    <property type="term" value="P:dGTP catabolic process"/>
    <property type="evidence" value="ECO:0007669"/>
    <property type="project" value="TreeGrafter"/>
</dbReference>
<organism evidence="6 7">
    <name type="scientific">Denitrovibrio acetiphilus (strain DSM 12809 / NBRC 114555 / N2460)</name>
    <dbReference type="NCBI Taxonomy" id="522772"/>
    <lineage>
        <taxon>Bacteria</taxon>
        <taxon>Pseudomonadati</taxon>
        <taxon>Deferribacterota</taxon>
        <taxon>Deferribacteres</taxon>
        <taxon>Deferribacterales</taxon>
        <taxon>Geovibrionaceae</taxon>
        <taxon>Denitrovibrio</taxon>
    </lineage>
</organism>
<dbReference type="InterPro" id="IPR048015">
    <property type="entry name" value="NTP-PPase_MazG-like_N"/>
</dbReference>
<evidence type="ECO:0000313" key="7">
    <source>
        <dbReference type="Proteomes" id="UP000002012"/>
    </source>
</evidence>
<sequence length="257" mass="30230">MIEKFTKLIEIVRTLRSPDGCPWDREQNLLSIKNHFMEEAFELVDALDNEDIDNIREELGDVFFHVIFHAVMAEEEGKFSMEDVLNEINEKLIRRHPHVFGNLGEINTDQVIINWDKIKSEEKKAKRKSALDDIPASFPSMQRSMKMQERVKKVGFDWPDMHGCMDKFNEEINEFKEAVATGSKDEIEHEMGDVFFSLINLSRFLKINPDEALRRANSRFHKRFTYIEQTLQEKGLCSEDATLEQMEELWQEAKNQE</sequence>
<proteinExistence type="inferred from homology"/>
<dbReference type="NCBIfam" id="TIGR00444">
    <property type="entry name" value="mazG"/>
    <property type="match status" value="1"/>
</dbReference>
<dbReference type="SUPFAM" id="SSF101386">
    <property type="entry name" value="all-alpha NTP pyrophosphatases"/>
    <property type="match status" value="2"/>
</dbReference>
<dbReference type="InParanoid" id="D4H2V2"/>
<feature type="domain" description="NTP pyrophosphohydrolase MazG-like" evidence="5">
    <location>
        <begin position="27"/>
        <end position="100"/>
    </location>
</feature>
<dbReference type="GO" id="GO:0047693">
    <property type="term" value="F:ATP diphosphatase activity"/>
    <property type="evidence" value="ECO:0007669"/>
    <property type="project" value="UniProtKB-EC"/>
</dbReference>
<dbReference type="GO" id="GO:0046081">
    <property type="term" value="P:dUTP catabolic process"/>
    <property type="evidence" value="ECO:0007669"/>
    <property type="project" value="TreeGrafter"/>
</dbReference>
<gene>
    <name evidence="6" type="ordered locus">Dacet_2213</name>
</gene>
<dbReference type="FunFam" id="1.10.287.1080:FF:000001">
    <property type="entry name" value="Nucleoside triphosphate pyrophosphohydrolase"/>
    <property type="match status" value="1"/>
</dbReference>
<dbReference type="Proteomes" id="UP000002012">
    <property type="component" value="Chromosome"/>
</dbReference>
<dbReference type="PANTHER" id="PTHR30522">
    <property type="entry name" value="NUCLEOSIDE TRIPHOSPHATE PYROPHOSPHOHYDROLASE"/>
    <property type="match status" value="1"/>
</dbReference>
<comment type="catalytic activity">
    <reaction evidence="1">
        <text>ATP + H2O = AMP + diphosphate + H(+)</text>
        <dbReference type="Rhea" id="RHEA:14245"/>
        <dbReference type="ChEBI" id="CHEBI:15377"/>
        <dbReference type="ChEBI" id="CHEBI:15378"/>
        <dbReference type="ChEBI" id="CHEBI:30616"/>
        <dbReference type="ChEBI" id="CHEBI:33019"/>
        <dbReference type="ChEBI" id="CHEBI:456215"/>
        <dbReference type="EC" id="3.6.1.8"/>
    </reaction>
</comment>
<dbReference type="RefSeq" id="WP_013011478.1">
    <property type="nucleotide sequence ID" value="NC_013943.1"/>
</dbReference>
<feature type="domain" description="NTP pyrophosphohydrolase MazG-like" evidence="5">
    <location>
        <begin position="168"/>
        <end position="223"/>
    </location>
</feature>
<dbReference type="HOGENOM" id="CLU_038356_0_1_0"/>
<evidence type="ECO:0000259" key="5">
    <source>
        <dbReference type="Pfam" id="PF03819"/>
    </source>
</evidence>
<dbReference type="GO" id="GO:0046061">
    <property type="term" value="P:dATP catabolic process"/>
    <property type="evidence" value="ECO:0007669"/>
    <property type="project" value="TreeGrafter"/>
</dbReference>
<dbReference type="FunCoup" id="D4H2V2">
    <property type="interactions" value="259"/>
</dbReference>
<dbReference type="GO" id="GO:0046047">
    <property type="term" value="P:TTP catabolic process"/>
    <property type="evidence" value="ECO:0007669"/>
    <property type="project" value="TreeGrafter"/>
</dbReference>
<dbReference type="KEGG" id="dap:Dacet_2213"/>
<dbReference type="PaxDb" id="522772-Dacet_2213"/>
<dbReference type="GO" id="GO:0006950">
    <property type="term" value="P:response to stress"/>
    <property type="evidence" value="ECO:0007669"/>
    <property type="project" value="UniProtKB-ARBA"/>
</dbReference>
<accession>D4H2V2</accession>
<evidence type="ECO:0000256" key="2">
    <source>
        <dbReference type="ARBA" id="ARBA00061115"/>
    </source>
</evidence>
<protein>
    <recommendedName>
        <fullName evidence="4">Nucleoside triphosphate pyrophosphohydrolase</fullName>
        <ecNumber evidence="3">3.6.1.8</ecNumber>
    </recommendedName>
</protein>
<dbReference type="OrthoDB" id="9808939at2"/>
<dbReference type="AlphaFoldDB" id="D4H2V2"/>
<dbReference type="PANTHER" id="PTHR30522:SF0">
    <property type="entry name" value="NUCLEOSIDE TRIPHOSPHATE PYROPHOSPHOHYDROLASE"/>
    <property type="match status" value="1"/>
</dbReference>
<dbReference type="eggNOG" id="COG3956">
    <property type="taxonomic scope" value="Bacteria"/>
</dbReference>
<dbReference type="InterPro" id="IPR048011">
    <property type="entry name" value="NTP-PPase_MazG-like_C"/>
</dbReference>
<dbReference type="CDD" id="cd11529">
    <property type="entry name" value="NTP-PPase_MazG_Cterm"/>
    <property type="match status" value="1"/>
</dbReference>
<dbReference type="CDD" id="cd11528">
    <property type="entry name" value="NTP-PPase_MazG_Nterm"/>
    <property type="match status" value="1"/>
</dbReference>
<dbReference type="GO" id="GO:0046076">
    <property type="term" value="P:dTTP catabolic process"/>
    <property type="evidence" value="ECO:0007669"/>
    <property type="project" value="TreeGrafter"/>
</dbReference>
<name>D4H2V2_DENA2</name>
<keyword evidence="7" id="KW-1185">Reference proteome</keyword>
<dbReference type="EC" id="3.6.1.8" evidence="3"/>
<evidence type="ECO:0000256" key="4">
    <source>
        <dbReference type="ARBA" id="ARBA00074799"/>
    </source>
</evidence>
<dbReference type="InterPro" id="IPR004518">
    <property type="entry name" value="MazG-like_dom"/>
</dbReference>